<dbReference type="InParanoid" id="T1EDT1"/>
<sequence length="438" mass="51484">MECLLRCMQDQETGVTVRNVKIFMNKIPSVFTGSDVINWMSRNLDCDDANDALHLAHLLATHGYIFPIDDHVLTVKNDNTFYRFQTPCLWTSACMEPDETDYAVYLCKRTMQNKQRLELANFEAENLAKLQKSLARKWELIYLQAEAQAKVDKKRDKLDRQILDSQERAFWDVHRPAPGCVNATEVDIKKTCRTLKQVKTFNKVRSSFFISWLSLSLSLSSLSLSLPLPHKHYVFRHYVEHLRRLLDRRRIKISKSAESYMSYYELYKEFDAFVTSLDPSNPWLSDSTELWEQETTLKEIPHRQVNRWSFSIHELLKDSAGREHFMQFLEKEFSAENLKFWEACQQVKKVPLSLVEETVRGIYNEFLAPGAIDPVNVDSHVADIVKQRIEQKIDRYCLDVAEEHIYKLMKNDSYNRYARSDMYKELMTRAKKKVCGDE</sequence>
<dbReference type="SMART" id="SM00049">
    <property type="entry name" value="DEP"/>
    <property type="match status" value="1"/>
</dbReference>
<dbReference type="Gene3D" id="1.10.167.10">
    <property type="entry name" value="Regulator of G-protein Signalling 4, domain 2"/>
    <property type="match status" value="1"/>
</dbReference>
<dbReference type="Gene3D" id="1.10.10.10">
    <property type="entry name" value="Winged helix-like DNA-binding domain superfamily/Winged helix DNA-binding domain"/>
    <property type="match status" value="1"/>
</dbReference>
<dbReference type="STRING" id="6412.T1EDT1"/>
<dbReference type="GO" id="GO:0009968">
    <property type="term" value="P:negative regulation of signal transduction"/>
    <property type="evidence" value="ECO:0007669"/>
    <property type="project" value="UniProtKB-KW"/>
</dbReference>
<name>T1EDT1_HELRO</name>
<dbReference type="InterPro" id="IPR044926">
    <property type="entry name" value="RGS_subdomain_2"/>
</dbReference>
<dbReference type="EMBL" id="KB095811">
    <property type="protein sequence ID" value="ESO12348.1"/>
    <property type="molecule type" value="Genomic_DNA"/>
</dbReference>
<organism evidence="6 7">
    <name type="scientific">Helobdella robusta</name>
    <name type="common">Californian leech</name>
    <dbReference type="NCBI Taxonomy" id="6412"/>
    <lineage>
        <taxon>Eukaryota</taxon>
        <taxon>Metazoa</taxon>
        <taxon>Spiralia</taxon>
        <taxon>Lophotrochozoa</taxon>
        <taxon>Annelida</taxon>
        <taxon>Clitellata</taxon>
        <taxon>Hirudinea</taxon>
        <taxon>Rhynchobdellida</taxon>
        <taxon>Glossiphoniidae</taxon>
        <taxon>Helobdella</taxon>
    </lineage>
</organism>
<evidence type="ECO:0000313" key="5">
    <source>
        <dbReference type="EMBL" id="ESO12348.1"/>
    </source>
</evidence>
<evidence type="ECO:0000313" key="6">
    <source>
        <dbReference type="EnsemblMetazoa" id="HelroP105287"/>
    </source>
</evidence>
<dbReference type="InterPro" id="IPR040759">
    <property type="entry name" value="RGS_DHEX"/>
</dbReference>
<dbReference type="InterPro" id="IPR036390">
    <property type="entry name" value="WH_DNA-bd_sf"/>
</dbReference>
<dbReference type="PROSITE" id="PS50058">
    <property type="entry name" value="G_PROTEIN_GAMMA"/>
    <property type="match status" value="1"/>
</dbReference>
<dbReference type="Pfam" id="PF00631">
    <property type="entry name" value="G-gamma"/>
    <property type="match status" value="1"/>
</dbReference>
<dbReference type="GO" id="GO:0035556">
    <property type="term" value="P:intracellular signal transduction"/>
    <property type="evidence" value="ECO:0007669"/>
    <property type="project" value="InterPro"/>
</dbReference>
<dbReference type="InterPro" id="IPR047017">
    <property type="entry name" value="RGS6/7/9/11_DHEX_sf"/>
</dbReference>
<dbReference type="SMART" id="SM00315">
    <property type="entry name" value="RGS"/>
    <property type="match status" value="1"/>
</dbReference>
<dbReference type="Pfam" id="PF00610">
    <property type="entry name" value="DEP"/>
    <property type="match status" value="1"/>
</dbReference>
<dbReference type="KEGG" id="hro:HELRODRAFT_105287"/>
<dbReference type="SUPFAM" id="SSF46785">
    <property type="entry name" value="Winged helix' DNA-binding domain"/>
    <property type="match status" value="1"/>
</dbReference>
<dbReference type="Proteomes" id="UP000015101">
    <property type="component" value="Unassembled WGS sequence"/>
</dbReference>
<dbReference type="InterPro" id="IPR047016">
    <property type="entry name" value="RGS6/7/9/11"/>
</dbReference>
<dbReference type="InterPro" id="IPR036388">
    <property type="entry name" value="WH-like_DNA-bd_sf"/>
</dbReference>
<dbReference type="HOGENOM" id="CLU_025092_4_0_1"/>
<dbReference type="CDD" id="cd04450">
    <property type="entry name" value="DEP_RGS7-like"/>
    <property type="match status" value="1"/>
</dbReference>
<dbReference type="OMA" id="AWIMKNL"/>
<dbReference type="RefSeq" id="XP_009009068.1">
    <property type="nucleotide sequence ID" value="XM_009010820.1"/>
</dbReference>
<dbReference type="AlphaFoldDB" id="T1EDT1"/>
<dbReference type="GO" id="GO:0005096">
    <property type="term" value="F:GTPase activator activity"/>
    <property type="evidence" value="ECO:0000318"/>
    <property type="project" value="GO_Central"/>
</dbReference>
<dbReference type="PANTHER" id="PTHR45746:SF6">
    <property type="entry name" value="LP21163P"/>
    <property type="match status" value="1"/>
</dbReference>
<reference evidence="7" key="1">
    <citation type="submission" date="2012-12" db="EMBL/GenBank/DDBJ databases">
        <authorList>
            <person name="Hellsten U."/>
            <person name="Grimwood J."/>
            <person name="Chapman J.A."/>
            <person name="Shapiro H."/>
            <person name="Aerts A."/>
            <person name="Otillar R.P."/>
            <person name="Terry A.Y."/>
            <person name="Boore J.L."/>
            <person name="Simakov O."/>
            <person name="Marletaz F."/>
            <person name="Cho S.-J."/>
            <person name="Edsinger-Gonzales E."/>
            <person name="Havlak P."/>
            <person name="Kuo D.-H."/>
            <person name="Larsson T."/>
            <person name="Lv J."/>
            <person name="Arendt D."/>
            <person name="Savage R."/>
            <person name="Osoegawa K."/>
            <person name="de Jong P."/>
            <person name="Lindberg D.R."/>
            <person name="Seaver E.C."/>
            <person name="Weisblat D.A."/>
            <person name="Putnam N.H."/>
            <person name="Grigoriev I.V."/>
            <person name="Rokhsar D.S."/>
        </authorList>
    </citation>
    <scope>NUCLEOTIDE SEQUENCE</scope>
</reference>
<dbReference type="PROSITE" id="PS50186">
    <property type="entry name" value="DEP"/>
    <property type="match status" value="1"/>
</dbReference>
<proteinExistence type="predicted"/>
<feature type="domain" description="DEP" evidence="4">
    <location>
        <begin position="11"/>
        <end position="86"/>
    </location>
</feature>
<evidence type="ECO:0000313" key="7">
    <source>
        <dbReference type="Proteomes" id="UP000015101"/>
    </source>
</evidence>
<dbReference type="EnsemblMetazoa" id="HelroT105287">
    <property type="protein sequence ID" value="HelroP105287"/>
    <property type="gene ID" value="HelroG105287"/>
</dbReference>
<keyword evidence="1" id="KW-0734">Signal transduction inhibitor</keyword>
<dbReference type="SUPFAM" id="SSF48097">
    <property type="entry name" value="Regulator of G-protein signaling, RGS"/>
    <property type="match status" value="1"/>
</dbReference>
<dbReference type="FunFam" id="1.10.1240.60:FF:000001">
    <property type="entry name" value="Regulator of G-protein signaling 6"/>
    <property type="match status" value="1"/>
</dbReference>
<gene>
    <name evidence="6" type="primary">20194733</name>
    <name evidence="5" type="ORF">HELRODRAFT_105287</name>
</gene>
<evidence type="ECO:0000256" key="1">
    <source>
        <dbReference type="ARBA" id="ARBA00022700"/>
    </source>
</evidence>
<dbReference type="eggNOG" id="KOG3589">
    <property type="taxonomic scope" value="Eukaryota"/>
</dbReference>
<dbReference type="InterPro" id="IPR015898">
    <property type="entry name" value="G-protein_gamma-like_dom"/>
</dbReference>
<dbReference type="GO" id="GO:0007186">
    <property type="term" value="P:G protein-coupled receptor signaling pathway"/>
    <property type="evidence" value="ECO:0000318"/>
    <property type="project" value="GO_Central"/>
</dbReference>
<dbReference type="InterPro" id="IPR036305">
    <property type="entry name" value="RGS_sf"/>
</dbReference>
<evidence type="ECO:0000259" key="4">
    <source>
        <dbReference type="PROSITE" id="PS50186"/>
    </source>
</evidence>
<dbReference type="Pfam" id="PF18148">
    <property type="entry name" value="RGS_DHEX"/>
    <property type="match status" value="1"/>
</dbReference>
<dbReference type="CTD" id="20194733"/>
<dbReference type="OrthoDB" id="196547at2759"/>
<dbReference type="GO" id="GO:0005737">
    <property type="term" value="C:cytoplasm"/>
    <property type="evidence" value="ECO:0000318"/>
    <property type="project" value="GO_Central"/>
</dbReference>
<protein>
    <submittedName>
        <fullName evidence="5 6">Uncharacterized protein</fullName>
    </submittedName>
</protein>
<dbReference type="InterPro" id="IPR000591">
    <property type="entry name" value="DEP_dom"/>
</dbReference>
<dbReference type="PRINTS" id="PR01301">
    <property type="entry name" value="RGSPROTEIN"/>
</dbReference>
<evidence type="ECO:0000259" key="2">
    <source>
        <dbReference type="PROSITE" id="PS50058"/>
    </source>
</evidence>
<dbReference type="InterPro" id="IPR016137">
    <property type="entry name" value="RGS"/>
</dbReference>
<feature type="domain" description="RGS" evidence="3">
    <location>
        <begin position="311"/>
        <end position="427"/>
    </location>
</feature>
<dbReference type="GO" id="GO:0008277">
    <property type="term" value="P:regulation of G protein-coupled receptor signaling pathway"/>
    <property type="evidence" value="ECO:0007669"/>
    <property type="project" value="InterPro"/>
</dbReference>
<keyword evidence="7" id="KW-1185">Reference proteome</keyword>
<dbReference type="SMART" id="SM00224">
    <property type="entry name" value="GGL"/>
    <property type="match status" value="1"/>
</dbReference>
<dbReference type="Pfam" id="PF00615">
    <property type="entry name" value="RGS"/>
    <property type="match status" value="1"/>
</dbReference>
<dbReference type="Gene3D" id="4.10.260.10">
    <property type="entry name" value="Transducin (heterotrimeric G protein), gamma chain"/>
    <property type="match status" value="1"/>
</dbReference>
<dbReference type="PROSITE" id="PS50132">
    <property type="entry name" value="RGS"/>
    <property type="match status" value="1"/>
</dbReference>
<dbReference type="SMART" id="SM01224">
    <property type="entry name" value="G_gamma"/>
    <property type="match status" value="1"/>
</dbReference>
<evidence type="ECO:0000259" key="3">
    <source>
        <dbReference type="PROSITE" id="PS50132"/>
    </source>
</evidence>
<dbReference type="FunCoup" id="T1EDT1">
    <property type="interactions" value="133"/>
</dbReference>
<dbReference type="SUPFAM" id="SSF48670">
    <property type="entry name" value="Transducin (heterotrimeric G protein), gamma chain"/>
    <property type="match status" value="1"/>
</dbReference>
<feature type="domain" description="G protein gamma" evidence="2">
    <location>
        <begin position="218"/>
        <end position="294"/>
    </location>
</feature>
<dbReference type="InterPro" id="IPR036284">
    <property type="entry name" value="GGL_sf"/>
</dbReference>
<accession>T1EDT1</accession>
<dbReference type="EMBL" id="AMQM01000144">
    <property type="status" value="NOT_ANNOTATED_CDS"/>
    <property type="molecule type" value="Genomic_DNA"/>
</dbReference>
<dbReference type="PANTHER" id="PTHR45746">
    <property type="entry name" value="LP21163P"/>
    <property type="match status" value="1"/>
</dbReference>
<dbReference type="GeneID" id="20194733"/>
<reference evidence="6" key="3">
    <citation type="submission" date="2015-06" db="UniProtKB">
        <authorList>
            <consortium name="EnsemblMetazoa"/>
        </authorList>
    </citation>
    <scope>IDENTIFICATION</scope>
</reference>
<reference evidence="5 7" key="2">
    <citation type="journal article" date="2013" name="Nature">
        <title>Insights into bilaterian evolution from three spiralian genomes.</title>
        <authorList>
            <person name="Simakov O."/>
            <person name="Marletaz F."/>
            <person name="Cho S.J."/>
            <person name="Edsinger-Gonzales E."/>
            <person name="Havlak P."/>
            <person name="Hellsten U."/>
            <person name="Kuo D.H."/>
            <person name="Larsson T."/>
            <person name="Lv J."/>
            <person name="Arendt D."/>
            <person name="Savage R."/>
            <person name="Osoegawa K."/>
            <person name="de Jong P."/>
            <person name="Grimwood J."/>
            <person name="Chapman J.A."/>
            <person name="Shapiro H."/>
            <person name="Aerts A."/>
            <person name="Otillar R.P."/>
            <person name="Terry A.Y."/>
            <person name="Boore J.L."/>
            <person name="Grigoriev I.V."/>
            <person name="Lindberg D.R."/>
            <person name="Seaver E.C."/>
            <person name="Weisblat D.A."/>
            <person name="Putnam N.H."/>
            <person name="Rokhsar D.S."/>
        </authorList>
    </citation>
    <scope>NUCLEOTIDE SEQUENCE</scope>
</reference>
<dbReference type="Gene3D" id="1.10.1240.60">
    <property type="match status" value="1"/>
</dbReference>
<dbReference type="GO" id="GO:0043005">
    <property type="term" value="C:neuron projection"/>
    <property type="evidence" value="ECO:0000318"/>
    <property type="project" value="GO_Central"/>
</dbReference>